<organism evidence="11 12">
    <name type="scientific">Ascaris lumbricoides</name>
    <name type="common">Giant roundworm</name>
    <dbReference type="NCBI Taxonomy" id="6252"/>
    <lineage>
        <taxon>Eukaryota</taxon>
        <taxon>Metazoa</taxon>
        <taxon>Ecdysozoa</taxon>
        <taxon>Nematoda</taxon>
        <taxon>Chromadorea</taxon>
        <taxon>Rhabditida</taxon>
        <taxon>Spirurina</taxon>
        <taxon>Ascaridomorpha</taxon>
        <taxon>Ascaridoidea</taxon>
        <taxon>Ascarididae</taxon>
        <taxon>Ascaris</taxon>
    </lineage>
</organism>
<dbReference type="GO" id="GO:0008270">
    <property type="term" value="F:zinc ion binding"/>
    <property type="evidence" value="ECO:0007669"/>
    <property type="project" value="UniProtKB-KW"/>
</dbReference>
<feature type="region of interest" description="Disordered" evidence="7">
    <location>
        <begin position="1108"/>
        <end position="1175"/>
    </location>
</feature>
<dbReference type="SUPFAM" id="SSF57863">
    <property type="entry name" value="ArfGap/RecO-like zinc finger"/>
    <property type="match status" value="1"/>
</dbReference>
<dbReference type="CDD" id="cd13251">
    <property type="entry name" value="PH_ASAP"/>
    <property type="match status" value="1"/>
</dbReference>
<dbReference type="Gene3D" id="1.10.220.150">
    <property type="entry name" value="Arf GTPase activating protein"/>
    <property type="match status" value="1"/>
</dbReference>
<feature type="compositionally biased region" description="Polar residues" evidence="7">
    <location>
        <begin position="1061"/>
        <end position="1070"/>
    </location>
</feature>
<feature type="compositionally biased region" description="Low complexity" evidence="7">
    <location>
        <begin position="1071"/>
        <end position="1083"/>
    </location>
</feature>
<sequence>MVYPRGERHGRCSRSVDGYGKDSVIESAEMASTSSGSGGGGGGGQLLTSFISSVKADLDSPVTSNFGTRIGEYRAQVQQIAEQFEGDVTEFERLRRISKDVEDAMNTLAKQLLAFAQIAKELAEKWTSRSDNENDSDAAIALLKMELFLRGEAELASGQLRNWHNNMVHPLDLLIAAPSDMRTKTVDKACRDYESKFLKAETEARKAAKQCGYTRSQLSHGELAEQLSRERLLVQYELCKFLLAMDAVEDKRGPQLLRHFMELFRHQDEYAYYAERLKMNDHFRRDLEKLYERISSRSATRCQQRNALFDLKTRLETSSEVVRTASSKNRRQSNRIESYNRGSRLSGVGIVGGTSSATIGLSPLTSNESESFNDYSPGQGSSSSPDFTFSGFLYKKSNKKLHKQWQKRRCRIFDGHFWLSHSDENVPPAKLDLLVSDCKPSLEDPKNFDLYCRDRTYHLQAESETDAKRWMMALKQEIGRVKAKMLSAETPQSADGEAVCSVERIERKLCVSALRRLPGNLECADCSSTEGVQWLSNVGALVCIACSGVHRELGVHVSRIQSLDLDVISSIEFLVPLSTGNAVINRIFEYEESLCAQWKPRAECSRIDRQRFIKLKYHDRCYIQKIQVADAVFCDATRELDVEKAYRALLSPYLTSLPFEAYGPFHQMIQHGKPMALPIAQLVVQLRIELPGLEAMLTECVNSGNADMLTILLHSHSLSSASIGVSLKPLEALAVKLGQQKVAHVLRSAQSAERSLFNQVTVPSCLIISTPDSGSLSRSSSSVSPLPRPSPDLASDPSTRVVSSSPPVNVLMRNGTTIAVSGGPGRAINCSFMTTGASACVKGSTHLSSGGSFRANRSISPIEAYSSRRSSSYIAVGGAQAATSSFKGSTFGKCAPEETSFVSSLPRSIQLHPSASALNDVVEIGNTDPSSKLAAERLQQSVSSTDTFEKEHVQRTQVASTLETFVPAAGSLAIQQPVTPTAMPNYYTRVPGSLKLTSSKSVAVSDSRSGEDLRSPSSVPSSPVPALPLQPKPKIYHRSASEFNQPVPNVGALRDLHEQKVVSTSTASQRTSPASKSESTSVSAAASTTATAMSTSFTVVSTSISLDSIPPAEDTQKEEGTSAKEHESGDNKASKTVAEKREKMASSADGGHMTRAASGNGSTADDLPGSNKPMAFTSFESARASFMTPSERARFSMANVRSTTGTTATSIGEQLHKKTSSSDGGASTTKSTVPPSGIRLTRAAPPPPVGQAAKLKPPIPAPRRATGANEHPQKECIRRCRALYDCSADNPDELSFRQGDIIIVSKERIAGENDTWMEGYLASDPQRKGVFPITFVTFQS</sequence>
<evidence type="ECO:0000256" key="1">
    <source>
        <dbReference type="ARBA" id="ARBA00004496"/>
    </source>
</evidence>
<evidence type="ECO:0000256" key="6">
    <source>
        <dbReference type="PROSITE-ProRule" id="PRU00288"/>
    </source>
</evidence>
<dbReference type="Pfam" id="PF01412">
    <property type="entry name" value="ArfGap"/>
    <property type="match status" value="1"/>
</dbReference>
<dbReference type="InterPro" id="IPR001849">
    <property type="entry name" value="PH_domain"/>
</dbReference>
<evidence type="ECO:0000256" key="4">
    <source>
        <dbReference type="ARBA" id="ARBA00023043"/>
    </source>
</evidence>
<dbReference type="SUPFAM" id="SSF50044">
    <property type="entry name" value="SH3-domain"/>
    <property type="match status" value="1"/>
</dbReference>
<reference evidence="12" key="1">
    <citation type="submission" date="2023-03" db="UniProtKB">
        <authorList>
            <consortium name="WormBaseParasite"/>
        </authorList>
    </citation>
    <scope>IDENTIFICATION</scope>
</reference>
<dbReference type="SMART" id="SM00105">
    <property type="entry name" value="ArfGap"/>
    <property type="match status" value="1"/>
</dbReference>
<dbReference type="PROSITE" id="PS50115">
    <property type="entry name" value="ARFGAP"/>
    <property type="match status" value="1"/>
</dbReference>
<evidence type="ECO:0000256" key="3">
    <source>
        <dbReference type="ARBA" id="ARBA00022490"/>
    </source>
</evidence>
<dbReference type="WBParaSite" id="ALUE_0001500801-mRNA-1">
    <property type="protein sequence ID" value="ALUE_0001500801-mRNA-1"/>
    <property type="gene ID" value="ALUE_0001500801"/>
</dbReference>
<feature type="domain" description="PH" evidence="9">
    <location>
        <begin position="386"/>
        <end position="479"/>
    </location>
</feature>
<evidence type="ECO:0000313" key="12">
    <source>
        <dbReference type="WBParaSite" id="ALUE_0001500801-mRNA-1"/>
    </source>
</evidence>
<dbReference type="Pfam" id="PF14604">
    <property type="entry name" value="SH3_9"/>
    <property type="match status" value="1"/>
</dbReference>
<dbReference type="InterPro" id="IPR036028">
    <property type="entry name" value="SH3-like_dom_sf"/>
</dbReference>
<keyword evidence="6" id="KW-0863">Zinc-finger</keyword>
<keyword evidence="6" id="KW-0479">Metal-binding</keyword>
<feature type="compositionally biased region" description="Polar residues" evidence="7">
    <location>
        <begin position="1221"/>
        <end position="1234"/>
    </location>
</feature>
<evidence type="ECO:0000256" key="7">
    <source>
        <dbReference type="SAM" id="MobiDB-lite"/>
    </source>
</evidence>
<evidence type="ECO:0000259" key="9">
    <source>
        <dbReference type="PROSITE" id="PS50003"/>
    </source>
</evidence>
<keyword evidence="2 5" id="KW-0728">SH3 domain</keyword>
<dbReference type="InterPro" id="IPR027267">
    <property type="entry name" value="AH/BAR_dom_sf"/>
</dbReference>
<dbReference type="SUPFAM" id="SSF103657">
    <property type="entry name" value="BAR/IMD domain-like"/>
    <property type="match status" value="1"/>
</dbReference>
<evidence type="ECO:0000256" key="2">
    <source>
        <dbReference type="ARBA" id="ARBA00022443"/>
    </source>
</evidence>
<dbReference type="PROSITE" id="PS50003">
    <property type="entry name" value="PH_DOMAIN"/>
    <property type="match status" value="1"/>
</dbReference>
<comment type="subcellular location">
    <subcellularLocation>
        <location evidence="1">Cytoplasm</location>
    </subcellularLocation>
</comment>
<feature type="region of interest" description="Disordered" evidence="7">
    <location>
        <begin position="1204"/>
        <end position="1272"/>
    </location>
</feature>
<feature type="compositionally biased region" description="Basic and acidic residues" evidence="7">
    <location>
        <begin position="1114"/>
        <end position="1144"/>
    </location>
</feature>
<dbReference type="InterPro" id="IPR043593">
    <property type="entry name" value="ASAP"/>
</dbReference>
<proteinExistence type="predicted"/>
<evidence type="ECO:0000256" key="5">
    <source>
        <dbReference type="PROSITE-ProRule" id="PRU00192"/>
    </source>
</evidence>
<protein>
    <submittedName>
        <fullName evidence="12">Uncharacterized protein</fullName>
    </submittedName>
</protein>
<keyword evidence="11" id="KW-1185">Reference proteome</keyword>
<dbReference type="InterPro" id="IPR011993">
    <property type="entry name" value="PH-like_dom_sf"/>
</dbReference>
<dbReference type="PROSITE" id="PS50002">
    <property type="entry name" value="SH3"/>
    <property type="match status" value="1"/>
</dbReference>
<dbReference type="InterPro" id="IPR001452">
    <property type="entry name" value="SH3_domain"/>
</dbReference>
<keyword evidence="6" id="KW-0862">Zinc</keyword>
<dbReference type="InterPro" id="IPR037844">
    <property type="entry name" value="PH_ASAP"/>
</dbReference>
<evidence type="ECO:0000313" key="11">
    <source>
        <dbReference type="Proteomes" id="UP000036681"/>
    </source>
</evidence>
<feature type="region of interest" description="Disordered" evidence="7">
    <location>
        <begin position="1060"/>
        <end position="1083"/>
    </location>
</feature>
<feature type="domain" description="SH3" evidence="8">
    <location>
        <begin position="1275"/>
        <end position="1340"/>
    </location>
</feature>
<dbReference type="PANTHER" id="PTHR45854:SF3">
    <property type="entry name" value="ARFGAP WITH SH3 DOMAIN, ANK REPEAT AND PH DOMAIN-CONTAINING PROTEIN"/>
    <property type="match status" value="1"/>
</dbReference>
<dbReference type="Proteomes" id="UP000036681">
    <property type="component" value="Unplaced"/>
</dbReference>
<dbReference type="PRINTS" id="PR00405">
    <property type="entry name" value="REVINTRACTNG"/>
</dbReference>
<dbReference type="InterPro" id="IPR035836">
    <property type="entry name" value="ASAP1-like_SH3"/>
</dbReference>
<dbReference type="InterPro" id="IPR038508">
    <property type="entry name" value="ArfGAP_dom_sf"/>
</dbReference>
<dbReference type="Gene3D" id="2.30.29.30">
    <property type="entry name" value="Pleckstrin-homology domain (PH domain)/Phosphotyrosine-binding domain (PTB)"/>
    <property type="match status" value="1"/>
</dbReference>
<evidence type="ECO:0000259" key="10">
    <source>
        <dbReference type="PROSITE" id="PS50115"/>
    </source>
</evidence>
<dbReference type="SMART" id="SM00233">
    <property type="entry name" value="PH"/>
    <property type="match status" value="1"/>
</dbReference>
<name>A0A9J2PYI9_ASCLU</name>
<dbReference type="InterPro" id="IPR037278">
    <property type="entry name" value="ARFGAP/RecO"/>
</dbReference>
<dbReference type="SMART" id="SM00326">
    <property type="entry name" value="SH3"/>
    <property type="match status" value="1"/>
</dbReference>
<feature type="region of interest" description="Disordered" evidence="7">
    <location>
        <begin position="771"/>
        <end position="807"/>
    </location>
</feature>
<dbReference type="Pfam" id="PF00169">
    <property type="entry name" value="PH"/>
    <property type="match status" value="1"/>
</dbReference>
<dbReference type="GO" id="GO:0005096">
    <property type="term" value="F:GTPase activator activity"/>
    <property type="evidence" value="ECO:0007669"/>
    <property type="project" value="InterPro"/>
</dbReference>
<dbReference type="InterPro" id="IPR001164">
    <property type="entry name" value="ArfGAP_dom"/>
</dbReference>
<feature type="compositionally biased region" description="Low complexity" evidence="7">
    <location>
        <begin position="998"/>
        <end position="1007"/>
    </location>
</feature>
<feature type="domain" description="Arf-GAP" evidence="10">
    <location>
        <begin position="508"/>
        <end position="630"/>
    </location>
</feature>
<dbReference type="SUPFAM" id="SSF50729">
    <property type="entry name" value="PH domain-like"/>
    <property type="match status" value="1"/>
</dbReference>
<feature type="region of interest" description="Disordered" evidence="7">
    <location>
        <begin position="997"/>
        <end position="1031"/>
    </location>
</feature>
<dbReference type="Gene3D" id="2.30.30.40">
    <property type="entry name" value="SH3 Domains"/>
    <property type="match status" value="1"/>
</dbReference>
<dbReference type="GO" id="GO:0005737">
    <property type="term" value="C:cytoplasm"/>
    <property type="evidence" value="ECO:0007669"/>
    <property type="project" value="UniProtKB-SubCell"/>
</dbReference>
<feature type="compositionally biased region" description="Pro residues" evidence="7">
    <location>
        <begin position="1022"/>
        <end position="1031"/>
    </location>
</feature>
<dbReference type="Gene3D" id="1.20.1270.60">
    <property type="entry name" value="Arfaptin homology (AH) domain/BAR domain"/>
    <property type="match status" value="1"/>
</dbReference>
<dbReference type="PANTHER" id="PTHR45854">
    <property type="entry name" value="ASAP FAMILY MEMBER"/>
    <property type="match status" value="1"/>
</dbReference>
<keyword evidence="3" id="KW-0963">Cytoplasm</keyword>
<dbReference type="CDD" id="cd11821">
    <property type="entry name" value="SH3_ASAP"/>
    <property type="match status" value="1"/>
</dbReference>
<accession>A0A9J2PYI9</accession>
<keyword evidence="4" id="KW-0040">ANK repeat</keyword>
<evidence type="ECO:0000259" key="8">
    <source>
        <dbReference type="PROSITE" id="PS50002"/>
    </source>
</evidence>